<evidence type="ECO:0000313" key="3">
    <source>
        <dbReference type="Proteomes" id="UP000229307"/>
    </source>
</evidence>
<proteinExistence type="predicted"/>
<organism evidence="2 3">
    <name type="scientific">Candidatus Desantisbacteria bacterium CG_4_10_14_0_8_um_filter_48_22</name>
    <dbReference type="NCBI Taxonomy" id="1974543"/>
    <lineage>
        <taxon>Bacteria</taxon>
        <taxon>Candidatus Desantisiibacteriota</taxon>
    </lineage>
</organism>
<evidence type="ECO:0000313" key="2">
    <source>
        <dbReference type="EMBL" id="PIZ18074.1"/>
    </source>
</evidence>
<sequence length="175" mass="19919">MKKFATVIMLCLAGLTLICGCMKTSTDSWRVFSLAANHFKVSFPNEVKKVGSGATVQYISKNSLGNLYAAQRFVPEIETIRGQSSKDMLRTAIKVLVMKHNIKLDETTYTEYLRETVAVDFSGQITNQPSADRPFKGKIILDNNSFYYIYSILKTNNQKNLENYEKFVRSFQITE</sequence>
<dbReference type="EMBL" id="PFMR01000041">
    <property type="protein sequence ID" value="PIZ18074.1"/>
    <property type="molecule type" value="Genomic_DNA"/>
</dbReference>
<keyword evidence="1" id="KW-0732">Signal</keyword>
<dbReference type="AlphaFoldDB" id="A0A2M7SF05"/>
<gene>
    <name evidence="2" type="ORF">COY52_01375</name>
</gene>
<reference evidence="3" key="1">
    <citation type="submission" date="2017-09" db="EMBL/GenBank/DDBJ databases">
        <title>Depth-based differentiation of microbial function through sediment-hosted aquifers and enrichment of novel symbionts in the deep terrestrial subsurface.</title>
        <authorList>
            <person name="Probst A.J."/>
            <person name="Ladd B."/>
            <person name="Jarett J.K."/>
            <person name="Geller-Mcgrath D.E."/>
            <person name="Sieber C.M.K."/>
            <person name="Emerson J.B."/>
            <person name="Anantharaman K."/>
            <person name="Thomas B.C."/>
            <person name="Malmstrom R."/>
            <person name="Stieglmeier M."/>
            <person name="Klingl A."/>
            <person name="Woyke T."/>
            <person name="Ryan C.M."/>
            <person name="Banfield J.F."/>
        </authorList>
    </citation>
    <scope>NUCLEOTIDE SEQUENCE [LARGE SCALE GENOMIC DNA]</scope>
</reference>
<name>A0A2M7SF05_9BACT</name>
<evidence type="ECO:0008006" key="4">
    <source>
        <dbReference type="Google" id="ProtNLM"/>
    </source>
</evidence>
<dbReference type="PROSITE" id="PS51257">
    <property type="entry name" value="PROKAR_LIPOPROTEIN"/>
    <property type="match status" value="1"/>
</dbReference>
<feature type="chain" id="PRO_5014915429" description="Transmembrane protein" evidence="1">
    <location>
        <begin position="20"/>
        <end position="175"/>
    </location>
</feature>
<dbReference type="Proteomes" id="UP000229307">
    <property type="component" value="Unassembled WGS sequence"/>
</dbReference>
<feature type="signal peptide" evidence="1">
    <location>
        <begin position="1"/>
        <end position="19"/>
    </location>
</feature>
<comment type="caution">
    <text evidence="2">The sequence shown here is derived from an EMBL/GenBank/DDBJ whole genome shotgun (WGS) entry which is preliminary data.</text>
</comment>
<protein>
    <recommendedName>
        <fullName evidence="4">Transmembrane protein</fullName>
    </recommendedName>
</protein>
<evidence type="ECO:0000256" key="1">
    <source>
        <dbReference type="SAM" id="SignalP"/>
    </source>
</evidence>
<accession>A0A2M7SF05</accession>